<evidence type="ECO:0000256" key="1">
    <source>
        <dbReference type="SAM" id="MobiDB-lite"/>
    </source>
</evidence>
<feature type="compositionally biased region" description="Basic and acidic residues" evidence="1">
    <location>
        <begin position="8"/>
        <end position="19"/>
    </location>
</feature>
<gene>
    <name evidence="3" type="ORF">JMJ58_22440</name>
</gene>
<name>A0A8T8E7U8_9EURY</name>
<dbReference type="KEGG" id="hsal:JMJ58_22440"/>
<protein>
    <recommendedName>
        <fullName evidence="2">DUF7344 domain-containing protein</fullName>
    </recommendedName>
</protein>
<keyword evidence="4" id="KW-1185">Reference proteome</keyword>
<dbReference type="Pfam" id="PF24035">
    <property type="entry name" value="DUF7344"/>
    <property type="match status" value="1"/>
</dbReference>
<keyword evidence="3" id="KW-0614">Plasmid</keyword>
<feature type="region of interest" description="Disordered" evidence="1">
    <location>
        <begin position="1"/>
        <end position="38"/>
    </location>
</feature>
<dbReference type="InterPro" id="IPR055768">
    <property type="entry name" value="DUF7344"/>
</dbReference>
<evidence type="ECO:0000313" key="4">
    <source>
        <dbReference type="Proteomes" id="UP000637819"/>
    </source>
</evidence>
<evidence type="ECO:0000259" key="2">
    <source>
        <dbReference type="Pfam" id="PF24035"/>
    </source>
</evidence>
<accession>A0A8T8E7U8</accession>
<dbReference type="AlphaFoldDB" id="A0A8T8E7U8"/>
<dbReference type="Gene3D" id="1.10.10.10">
    <property type="entry name" value="Winged helix-like DNA-binding domain superfamily/Winged helix DNA-binding domain"/>
    <property type="match status" value="1"/>
</dbReference>
<dbReference type="EMBL" id="CP069191">
    <property type="protein sequence ID" value="QRV17798.1"/>
    <property type="molecule type" value="Genomic_DNA"/>
</dbReference>
<evidence type="ECO:0000313" key="3">
    <source>
        <dbReference type="EMBL" id="QRV17798.1"/>
    </source>
</evidence>
<proteinExistence type="predicted"/>
<feature type="domain" description="DUF7344" evidence="2">
    <location>
        <begin position="47"/>
        <end position="123"/>
    </location>
</feature>
<sequence length="147" mass="17286">MPDEESEGERTTLVDRDNETQTNPELVSDGGRQKDREQRKLEGVLRALLDERRRYILYFLQEHEVSELDELATHVTAMEQETDPDAVRSERVKRVRISLVHADLPRLEDSRLVEFDRRSKAVRYSRPPELLARMLRLCANFDAPEIR</sequence>
<dbReference type="Proteomes" id="UP000637819">
    <property type="component" value="Plasmid pHTS220"/>
</dbReference>
<organism evidence="3 4">
    <name type="scientific">Haloterrigena salifodinae</name>
    <dbReference type="NCBI Taxonomy" id="2675099"/>
    <lineage>
        <taxon>Archaea</taxon>
        <taxon>Methanobacteriati</taxon>
        <taxon>Methanobacteriota</taxon>
        <taxon>Stenosarchaea group</taxon>
        <taxon>Halobacteria</taxon>
        <taxon>Halobacteriales</taxon>
        <taxon>Natrialbaceae</taxon>
        <taxon>Haloterrigena</taxon>
    </lineage>
</organism>
<geneLocation type="plasmid" evidence="3 4">
    <name>pHTS220</name>
</geneLocation>
<dbReference type="InterPro" id="IPR036388">
    <property type="entry name" value="WH-like_DNA-bd_sf"/>
</dbReference>
<reference evidence="3 4" key="1">
    <citation type="submission" date="2021-01" db="EMBL/GenBank/DDBJ databases">
        <title>Genome Sequence and Methylation Pattern of Haloterrigena salifodinae BOL5-1, An Extremely Halophilic Archaeon from a Bolivian Salt Mine.</title>
        <authorList>
            <person name="DasSarma P."/>
            <person name="Anton B.P."/>
            <person name="DasSarma S.L."/>
            <person name="von Ehrenheim H.A.L."/>
            <person name="Martinez F.L."/>
            <person name="Guzman D."/>
            <person name="Roberts R.J."/>
            <person name="DasSarma S."/>
        </authorList>
    </citation>
    <scope>NUCLEOTIDE SEQUENCE [LARGE SCALE GENOMIC DNA]</scope>
    <source>
        <strain evidence="3 4">BOL5-1</strain>
        <plasmid evidence="3 4">pHTS220</plasmid>
    </source>
</reference>
<dbReference type="OrthoDB" id="247722at2157"/>